<dbReference type="AlphaFoldDB" id="A0A140DW83"/>
<proteinExistence type="predicted"/>
<dbReference type="KEGG" id="fro:AALO17_17760"/>
<dbReference type="OrthoDB" id="9772976at2"/>
<dbReference type="InterPro" id="IPR021228">
    <property type="entry name" value="BrxD"/>
</dbReference>
<dbReference type="SUPFAM" id="SSF52540">
    <property type="entry name" value="P-loop containing nucleoside triphosphate hydrolases"/>
    <property type="match status" value="2"/>
</dbReference>
<evidence type="ECO:0000313" key="2">
    <source>
        <dbReference type="Proteomes" id="UP000069771"/>
    </source>
</evidence>
<sequence>MNEQNKVPKRIARTVLNSLKGGVVPRIGLPYVTVGRKSEIEALLHDVDIISEGGASFRFIVGRYGSGKSFLIQTIRNYVMDKGFIVADADLSPERRLQGTRGQGLATYRELIGNLATKTRPEGGALTLILDRWISSVQAQAAQETGLQPGDPALSAAVDRKIVALTSQISELVHGFEFATLLSKYYHAYIEQDDETRMKVIRWFRGEYALKREAKEALGVNIIITDDDWYDYLKLFAVFFRLAGYAGMMIMIDELVNIYKIPNSITRQYNYEKMLTMYNDTLQGKAKYLGIIMGATPQAVEDRRRGVYGYEALRSRLAEGKFSRPGARDMLAPVIRLEPLTAAEMLVLCDKLAAMHAGLYGYSQSVTDEDLAEFIKIEFSRVGADSNITPREVIRDFIEVLDLMYQHPEMKLADLLASDEFTYTKSEAVSDDAATAFAEFTL</sequence>
<reference evidence="1 2" key="1">
    <citation type="journal article" date="2016" name="Gut Pathog.">
        <title>Whole genome sequencing of "Faecalibaculum rodentium" ALO17, isolated from C57BL/6J laboratory mouse feces.</title>
        <authorList>
            <person name="Lim S."/>
            <person name="Chang D.H."/>
            <person name="Ahn S."/>
            <person name="Kim B.C."/>
        </authorList>
    </citation>
    <scope>NUCLEOTIDE SEQUENCE [LARGE SCALE GENOMIC DNA]</scope>
    <source>
        <strain evidence="1 2">Alo17</strain>
    </source>
</reference>
<accession>A0A140DW83</accession>
<dbReference type="EMBL" id="CP011391">
    <property type="protein sequence ID" value="AMK54910.1"/>
    <property type="molecule type" value="Genomic_DNA"/>
</dbReference>
<gene>
    <name evidence="1" type="ORF">AALO17_17760</name>
</gene>
<name>A0A140DW83_9FIRM</name>
<dbReference type="PATRIC" id="fig|1702221.3.peg.1732"/>
<dbReference type="GeneID" id="78478427"/>
<dbReference type="RefSeq" id="WP_067557926.1">
    <property type="nucleotide sequence ID" value="NZ_CAOXYB010000027.1"/>
</dbReference>
<protein>
    <submittedName>
        <fullName evidence="1">Biotin carboxylase</fullName>
    </submittedName>
</protein>
<keyword evidence="2" id="KW-1185">Reference proteome</keyword>
<dbReference type="Pfam" id="PF10923">
    <property type="entry name" value="BrxC_BrxD"/>
    <property type="match status" value="1"/>
</dbReference>
<evidence type="ECO:0000313" key="1">
    <source>
        <dbReference type="EMBL" id="AMK54910.1"/>
    </source>
</evidence>
<dbReference type="STRING" id="1702221.AALO17_17760"/>
<dbReference type="InterPro" id="IPR027417">
    <property type="entry name" value="P-loop_NTPase"/>
</dbReference>
<organism evidence="1 2">
    <name type="scientific">Faecalibaculum rodentium</name>
    <dbReference type="NCBI Taxonomy" id="1702221"/>
    <lineage>
        <taxon>Bacteria</taxon>
        <taxon>Bacillati</taxon>
        <taxon>Bacillota</taxon>
        <taxon>Erysipelotrichia</taxon>
        <taxon>Erysipelotrichales</taxon>
        <taxon>Erysipelotrichaceae</taxon>
        <taxon>Faecalibaculum</taxon>
    </lineage>
</organism>
<dbReference type="Proteomes" id="UP000069771">
    <property type="component" value="Chromosome"/>
</dbReference>